<dbReference type="InterPro" id="IPR002125">
    <property type="entry name" value="CMP_dCMP_dom"/>
</dbReference>
<dbReference type="Gene3D" id="3.40.140.10">
    <property type="entry name" value="Cytidine Deaminase, domain 2"/>
    <property type="match status" value="1"/>
</dbReference>
<dbReference type="InterPro" id="IPR016193">
    <property type="entry name" value="Cytidine_deaminase-like"/>
</dbReference>
<organism evidence="2 3">
    <name type="scientific">Methylobacterium trifolii</name>
    <dbReference type="NCBI Taxonomy" id="1003092"/>
    <lineage>
        <taxon>Bacteria</taxon>
        <taxon>Pseudomonadati</taxon>
        <taxon>Pseudomonadota</taxon>
        <taxon>Alphaproteobacteria</taxon>
        <taxon>Hyphomicrobiales</taxon>
        <taxon>Methylobacteriaceae</taxon>
        <taxon>Methylobacterium</taxon>
    </lineage>
</organism>
<accession>A0ABQ4U4B0</accession>
<dbReference type="PANTHER" id="PTHR11079">
    <property type="entry name" value="CYTOSINE DEAMINASE FAMILY MEMBER"/>
    <property type="match status" value="1"/>
</dbReference>
<dbReference type="PROSITE" id="PS51318">
    <property type="entry name" value="TAT"/>
    <property type="match status" value="1"/>
</dbReference>
<keyword evidence="3" id="KW-1185">Reference proteome</keyword>
<feature type="domain" description="CMP/dCMP-type deaminase" evidence="1">
    <location>
        <begin position="52"/>
        <end position="183"/>
    </location>
</feature>
<dbReference type="EMBL" id="BPRB01000240">
    <property type="protein sequence ID" value="GJE61729.1"/>
    <property type="molecule type" value="Genomic_DNA"/>
</dbReference>
<evidence type="ECO:0000259" key="1">
    <source>
        <dbReference type="PROSITE" id="PS51747"/>
    </source>
</evidence>
<evidence type="ECO:0000313" key="2">
    <source>
        <dbReference type="EMBL" id="GJE61729.1"/>
    </source>
</evidence>
<proteinExistence type="predicted"/>
<protein>
    <submittedName>
        <fullName evidence="2">tRNA-specific adenosine deaminase</fullName>
    </submittedName>
</protein>
<sequence length="207" mass="22339">MDSASTSTSLDALFYASVVHRRNFLAAGAATLTAIAAGSAAIQAFAAEAGTEADRAFMSEAIALMRKAGVVDKTGGPFGAVVVRDGQVLAASGNSVLRDSDPSAHAEVNAMRIACKKVGAPNLKGATLFTSCEPCPMCYATAYWARVDRIYYAAAWTDYADLFDDQNISMDMKRPYPERTVPVSQLMQADAQKVWLEYRKMPQKTRY</sequence>
<dbReference type="PROSITE" id="PS51747">
    <property type="entry name" value="CYT_DCMP_DEAMINASES_2"/>
    <property type="match status" value="1"/>
</dbReference>
<gene>
    <name evidence="2" type="primary">tadA_2</name>
    <name evidence="2" type="ORF">MPOCJGCO_3854</name>
</gene>
<reference evidence="2" key="2">
    <citation type="submission" date="2021-08" db="EMBL/GenBank/DDBJ databases">
        <authorList>
            <person name="Tani A."/>
            <person name="Ola A."/>
            <person name="Ogura Y."/>
            <person name="Katsura K."/>
            <person name="Hayashi T."/>
        </authorList>
    </citation>
    <scope>NUCLEOTIDE SEQUENCE</scope>
    <source>
        <strain evidence="2">DSM 23632</strain>
    </source>
</reference>
<dbReference type="SUPFAM" id="SSF53927">
    <property type="entry name" value="Cytidine deaminase-like"/>
    <property type="match status" value="1"/>
</dbReference>
<dbReference type="CDD" id="cd01285">
    <property type="entry name" value="nucleoside_deaminase"/>
    <property type="match status" value="1"/>
</dbReference>
<evidence type="ECO:0000313" key="3">
    <source>
        <dbReference type="Proteomes" id="UP001055057"/>
    </source>
</evidence>
<name>A0ABQ4U4B0_9HYPH</name>
<comment type="caution">
    <text evidence="2">The sequence shown here is derived from an EMBL/GenBank/DDBJ whole genome shotgun (WGS) entry which is preliminary data.</text>
</comment>
<dbReference type="Proteomes" id="UP001055057">
    <property type="component" value="Unassembled WGS sequence"/>
</dbReference>
<reference evidence="2" key="1">
    <citation type="journal article" date="2021" name="Front. Microbiol.">
        <title>Comprehensive Comparative Genomics and Phenotyping of Methylobacterium Species.</title>
        <authorList>
            <person name="Alessa O."/>
            <person name="Ogura Y."/>
            <person name="Fujitani Y."/>
            <person name="Takami H."/>
            <person name="Hayashi T."/>
            <person name="Sahin N."/>
            <person name="Tani A."/>
        </authorList>
    </citation>
    <scope>NUCLEOTIDE SEQUENCE</scope>
    <source>
        <strain evidence="2">DSM 23632</strain>
    </source>
</reference>
<dbReference type="Pfam" id="PF00383">
    <property type="entry name" value="dCMP_cyt_deam_1"/>
    <property type="match status" value="1"/>
</dbReference>
<dbReference type="PANTHER" id="PTHR11079:SF161">
    <property type="entry name" value="CMP_DCMP-TYPE DEAMINASE DOMAIN-CONTAINING PROTEIN"/>
    <property type="match status" value="1"/>
</dbReference>
<dbReference type="InterPro" id="IPR006311">
    <property type="entry name" value="TAT_signal"/>
</dbReference>